<gene>
    <name evidence="2" type="ORF">DESAM_20995</name>
</gene>
<dbReference type="Proteomes" id="UP000010808">
    <property type="component" value="Chromosome"/>
</dbReference>
<keyword evidence="1" id="KW-0732">Signal</keyword>
<evidence type="ECO:0000256" key="1">
    <source>
        <dbReference type="SAM" id="SignalP"/>
    </source>
</evidence>
<feature type="chain" id="PRO_5003947739" description="Curli production assembly/transport component CsgG" evidence="1">
    <location>
        <begin position="25"/>
        <end position="428"/>
    </location>
</feature>
<dbReference type="HOGENOM" id="CLU_051487_0_0_7"/>
<dbReference type="PATRIC" id="fig|1121451.3.peg.1259"/>
<dbReference type="AlphaFoldDB" id="L0RAP0"/>
<accession>L0RAP0</accession>
<dbReference type="STRING" id="1121451.DESAM_20995"/>
<evidence type="ECO:0008006" key="4">
    <source>
        <dbReference type="Google" id="ProtNLM"/>
    </source>
</evidence>
<dbReference type="KEGG" id="dhy:DESAM_20995"/>
<feature type="signal peptide" evidence="1">
    <location>
        <begin position="1"/>
        <end position="24"/>
    </location>
</feature>
<organism evidence="2 3">
    <name type="scientific">Maridesulfovibrio hydrothermalis AM13 = DSM 14728</name>
    <dbReference type="NCBI Taxonomy" id="1121451"/>
    <lineage>
        <taxon>Bacteria</taxon>
        <taxon>Pseudomonadati</taxon>
        <taxon>Thermodesulfobacteriota</taxon>
        <taxon>Desulfovibrionia</taxon>
        <taxon>Desulfovibrionales</taxon>
        <taxon>Desulfovibrionaceae</taxon>
        <taxon>Maridesulfovibrio</taxon>
    </lineage>
</organism>
<dbReference type="eggNOG" id="COG1462">
    <property type="taxonomic scope" value="Bacteria"/>
</dbReference>
<protein>
    <recommendedName>
        <fullName evidence="4">Curli production assembly/transport component CsgG</fullName>
    </recommendedName>
</protein>
<proteinExistence type="predicted"/>
<evidence type="ECO:0000313" key="3">
    <source>
        <dbReference type="Proteomes" id="UP000010808"/>
    </source>
</evidence>
<sequence>MRKYLKFAILPFLILCLCSSMAYAKIKYVTVEKNGTGETAKAAIHDALGQALGQVNGMKMSTKERAALSSVRVETDVLGEKGVEEINSEEFQQEVKTATKGVIKNYEVLSLGKDPYDEGMINVVLRATIAKFQVSKQVKRNRIAVLPFRVEKNGGSVQAVFSKNLNQGLVSYLTQTRKFAVLDRDFEKESNGEQDFLKGDNVPVEEMARLGNRLGTDFIVVGQINKVVAKKWYKEMKSTGKKFPMSRYGGAFTYRVIDVATGQIMFSQLYDGIRTSEGGLPDMRRVAKKDAEMVGRKIVQGIFPLVVVSVSGKSVYLGQGGETVKKGQKYNLIQYGKRMFDPYTKESLGREEIKVGVVQVADVQDKTSRAKILKCSLDLNKVFTPNTFIVRPIKGSSGKVRAVQKVKKVEKAVEQSLDKLEKESEDDW</sequence>
<dbReference type="EMBL" id="FO203522">
    <property type="protein sequence ID" value="CCO23282.1"/>
    <property type="molecule type" value="Genomic_DNA"/>
</dbReference>
<reference evidence="2 3" key="1">
    <citation type="submission" date="2012-10" db="EMBL/GenBank/DDBJ databases">
        <authorList>
            <person name="Genoscope - CEA"/>
        </authorList>
    </citation>
    <scope>NUCLEOTIDE SEQUENCE [LARGE SCALE GENOMIC DNA]</scope>
    <source>
        <strain evidence="3">AM13 / DSM 14728</strain>
    </source>
</reference>
<dbReference type="OrthoDB" id="193695at2"/>
<evidence type="ECO:0000313" key="2">
    <source>
        <dbReference type="EMBL" id="CCO23282.1"/>
    </source>
</evidence>
<keyword evidence="3" id="KW-1185">Reference proteome</keyword>
<dbReference type="RefSeq" id="WP_015335887.1">
    <property type="nucleotide sequence ID" value="NC_020055.1"/>
</dbReference>
<dbReference type="Gene3D" id="3.40.50.10610">
    <property type="entry name" value="ABC-type transport auxiliary lipoprotein component"/>
    <property type="match status" value="1"/>
</dbReference>
<name>L0RAP0_9BACT</name>